<dbReference type="PATRIC" id="fig|1440763.5.peg.2436"/>
<sequence length="227" mass="24859">MGVTLLLGLPGGAPHAQSSSVGGVLAISNQLVDRGLAVTPKTPVLQGALSWTTPSGWSLGLSASTETRSPGRVVEALAQAAYAWSLSTNWQMQTSLLYYRYGNDSHWRNYDRVELGANWIYRDVLTLGISEARLIHTGGRGPRGAADIGFRWPIALHLSVSAGIGTAQYLIPPYYRDYPRYQYGHAGLVWENDGWRVELNHFITEHAPRPRGSPAVSPWNATVSRTF</sequence>
<dbReference type="Proteomes" id="UP000182987">
    <property type="component" value="Chromosome"/>
</dbReference>
<gene>
    <name evidence="1" type="ORF">BJI69_03935</name>
</gene>
<evidence type="ECO:0000313" key="2">
    <source>
        <dbReference type="Proteomes" id="UP000182987"/>
    </source>
</evidence>
<accession>A0A0G9HBI8</accession>
<dbReference type="EMBL" id="CP017480">
    <property type="protein sequence ID" value="APG06344.1"/>
    <property type="molecule type" value="Genomic_DNA"/>
</dbReference>
<keyword evidence="2" id="KW-1185">Reference proteome</keyword>
<dbReference type="STRING" id="1440763.BJI69_03935"/>
<reference evidence="2" key="1">
    <citation type="submission" date="2016-09" db="EMBL/GenBank/DDBJ databases">
        <authorList>
            <person name="Lysoe E."/>
        </authorList>
    </citation>
    <scope>NUCLEOTIDE SEQUENCE [LARGE SCALE GENOMIC DNA]</scope>
    <source>
        <strain evidence="2">LJ96T</strain>
    </source>
</reference>
<proteinExistence type="predicted"/>
<dbReference type="KEGG" id="lrz:BJI69_03935"/>
<dbReference type="AlphaFoldDB" id="A0A0G9HBI8"/>
<evidence type="ECO:0000313" key="1">
    <source>
        <dbReference type="EMBL" id="APG06344.1"/>
    </source>
</evidence>
<protein>
    <submittedName>
        <fullName evidence="1">Uncharacterized protein</fullName>
    </submittedName>
</protein>
<organism evidence="1 2">
    <name type="scientific">Luteibacter rhizovicinus DSM 16549</name>
    <dbReference type="NCBI Taxonomy" id="1440763"/>
    <lineage>
        <taxon>Bacteria</taxon>
        <taxon>Pseudomonadati</taxon>
        <taxon>Pseudomonadota</taxon>
        <taxon>Gammaproteobacteria</taxon>
        <taxon>Lysobacterales</taxon>
        <taxon>Rhodanobacteraceae</taxon>
        <taxon>Luteibacter</taxon>
    </lineage>
</organism>
<name>A0A0G9HBI8_9GAMM</name>